<dbReference type="EMBL" id="CCYD01003090">
    <property type="protein sequence ID" value="CEG49618.1"/>
    <property type="molecule type" value="Genomic_DNA"/>
</dbReference>
<dbReference type="OMA" id="LWQSLWC"/>
<dbReference type="GO" id="GO:0006508">
    <property type="term" value="P:proteolysis"/>
    <property type="evidence" value="ECO:0007669"/>
    <property type="project" value="UniProtKB-KW"/>
</dbReference>
<dbReference type="RefSeq" id="XP_024585987.1">
    <property type="nucleotide sequence ID" value="XM_024720827.1"/>
</dbReference>
<keyword evidence="7" id="KW-1185">Reference proteome</keyword>
<dbReference type="SUPFAM" id="SSF54001">
    <property type="entry name" value="Cysteine proteinases"/>
    <property type="match status" value="1"/>
</dbReference>
<dbReference type="Pfam" id="PF02902">
    <property type="entry name" value="Peptidase_C48"/>
    <property type="match status" value="1"/>
</dbReference>
<dbReference type="PANTHER" id="PTHR47764:SF2">
    <property type="entry name" value="UBIQUITIN-LIKE PROTEASE FAMILY PROFILE DOMAIN-CONTAINING PROTEIN"/>
    <property type="match status" value="1"/>
</dbReference>
<evidence type="ECO:0000256" key="2">
    <source>
        <dbReference type="ARBA" id="ARBA00022670"/>
    </source>
</evidence>
<organism evidence="6 7">
    <name type="scientific">Plasmopara halstedii</name>
    <name type="common">Downy mildew of sunflower</name>
    <dbReference type="NCBI Taxonomy" id="4781"/>
    <lineage>
        <taxon>Eukaryota</taxon>
        <taxon>Sar</taxon>
        <taxon>Stramenopiles</taxon>
        <taxon>Oomycota</taxon>
        <taxon>Peronosporomycetes</taxon>
        <taxon>Peronosporales</taxon>
        <taxon>Peronosporaceae</taxon>
        <taxon>Plasmopara</taxon>
    </lineage>
</organism>
<dbReference type="Gene3D" id="1.10.418.20">
    <property type="match status" value="1"/>
</dbReference>
<keyword evidence="3" id="KW-0378">Hydrolase</keyword>
<evidence type="ECO:0000313" key="7">
    <source>
        <dbReference type="Proteomes" id="UP000054928"/>
    </source>
</evidence>
<dbReference type="InterPro" id="IPR003653">
    <property type="entry name" value="Peptidase_C48_C"/>
</dbReference>
<feature type="region of interest" description="Disordered" evidence="4">
    <location>
        <begin position="264"/>
        <end position="296"/>
    </location>
</feature>
<dbReference type="Gene3D" id="3.30.310.130">
    <property type="entry name" value="Ubiquitin-related"/>
    <property type="match status" value="1"/>
</dbReference>
<feature type="domain" description="Ubiquitin-like protease family profile" evidence="5">
    <location>
        <begin position="525"/>
        <end position="673"/>
    </location>
</feature>
<accession>A0A0P1B696</accession>
<dbReference type="Proteomes" id="UP000054928">
    <property type="component" value="Unassembled WGS sequence"/>
</dbReference>
<dbReference type="PROSITE" id="PS50600">
    <property type="entry name" value="ULP_PROTEASE"/>
    <property type="match status" value="1"/>
</dbReference>
<dbReference type="OrthoDB" id="442460at2759"/>
<dbReference type="STRING" id="4781.A0A0P1B696"/>
<evidence type="ECO:0000313" key="6">
    <source>
        <dbReference type="EMBL" id="CEG49618.1"/>
    </source>
</evidence>
<dbReference type="PANTHER" id="PTHR47764">
    <property type="entry name" value="UBIQUITIN-LIKE-SPECIFIC PROTEASE 2B-RELATED"/>
    <property type="match status" value="1"/>
</dbReference>
<keyword evidence="2 6" id="KW-0645">Protease</keyword>
<feature type="region of interest" description="Disordered" evidence="4">
    <location>
        <begin position="55"/>
        <end position="105"/>
    </location>
</feature>
<feature type="region of interest" description="Disordered" evidence="4">
    <location>
        <begin position="652"/>
        <end position="673"/>
    </location>
</feature>
<evidence type="ECO:0000256" key="4">
    <source>
        <dbReference type="SAM" id="MobiDB-lite"/>
    </source>
</evidence>
<comment type="similarity">
    <text evidence="1">Belongs to the peptidase C48 family.</text>
</comment>
<dbReference type="GeneID" id="36402427"/>
<evidence type="ECO:0000256" key="3">
    <source>
        <dbReference type="ARBA" id="ARBA00022801"/>
    </source>
</evidence>
<reference evidence="7" key="1">
    <citation type="submission" date="2014-09" db="EMBL/GenBank/DDBJ databases">
        <authorList>
            <person name="Sharma Rahul"/>
            <person name="Thines Marco"/>
        </authorList>
    </citation>
    <scope>NUCLEOTIDE SEQUENCE [LARGE SCALE GENOMIC DNA]</scope>
</reference>
<protein>
    <submittedName>
        <fullName evidence="6">Protease, Ulp1 family</fullName>
    </submittedName>
</protein>
<evidence type="ECO:0000256" key="1">
    <source>
        <dbReference type="ARBA" id="ARBA00005234"/>
    </source>
</evidence>
<evidence type="ECO:0000259" key="5">
    <source>
        <dbReference type="PROSITE" id="PS50600"/>
    </source>
</evidence>
<dbReference type="InterPro" id="IPR038765">
    <property type="entry name" value="Papain-like_cys_pep_sf"/>
</dbReference>
<proteinExistence type="inferred from homology"/>
<name>A0A0P1B696_PLAHL</name>
<sequence length="673" mass="76521">MEDRRPRRFGAMRQHTARMTATSISRDRLTNNSRYSNTLEFDTVALEQSIPRHHHYSSNWDDNHNQFDFGQESPRQLEGPHAPSKYKSGRPKASGQTIGVPGSSFARTSSTSSSVCVTDGVLTNVFVPPKTQSAFLNSLTKRNAIVNQKSERTMKTMTLSPSTSSLEVTSAPEPLVKVSRLSAGSSGWKDRRVKQDEPKPRTLLTSTAKKVIRKDRNLSDLAESHYSLRDRSKSSLFENLLTSISSNPFRTKLGKRKLNSEGSAAKPIALDSDSESELQSDDARKSDNIIENDVNGNQVEKDAEVPAIDLNEILVHAIARIDGCDLMIGRFQCIVDMVVARDWLCLLNIRGKHEQWPLQEFYILSLDHLEDVRIYTVPTGIETYTGLKITETDRIDQLLNEAAYVAIKLPFFNVQDQKAMETFYDPTSSDTLKGYIVVCPLNYTMCEGWIRILEVFQSRVCVKIIEKEQAREHLQALMENSLSYKCLHPTNDTENHSPSESDENEADRNMTVLTYPLPPCTSDIVTIVRRDVARLNPRRYLNDNIIDYYFKRMMLTSYKDNEVIQKKVLFLSSHFYTRLRAGKGSTTHERMKAGYKNVSTWLARTDFFDRSIIFIPINKDLHWSLAVILNPGLARSDTSTEKAGRIYLKRQTTQHGDGGRRQRLASLHRSTQH</sequence>
<dbReference type="GO" id="GO:0008234">
    <property type="term" value="F:cysteine-type peptidase activity"/>
    <property type="evidence" value="ECO:0007669"/>
    <property type="project" value="InterPro"/>
</dbReference>
<dbReference type="AlphaFoldDB" id="A0A0P1B696"/>